<gene>
    <name evidence="2" type="ORF">CES85_4934</name>
</gene>
<dbReference type="Proteomes" id="UP000215256">
    <property type="component" value="Chromosome 2"/>
</dbReference>
<protein>
    <submittedName>
        <fullName evidence="2">Flavin reductase like domain protein</fullName>
    </submittedName>
</protein>
<name>A0A248UC17_9HYPH</name>
<accession>A0A248UC17</accession>
<reference evidence="2 3" key="1">
    <citation type="submission" date="2017-07" db="EMBL/GenBank/DDBJ databases">
        <title>Phylogenetic study on the rhizospheric bacterium Ochrobactrum sp. A44.</title>
        <authorList>
            <person name="Krzyzanowska D.M."/>
            <person name="Ossowicki A."/>
            <person name="Rajewska M."/>
            <person name="Maciag T."/>
            <person name="Kaczynski Z."/>
            <person name="Czerwicka M."/>
            <person name="Jafra S."/>
        </authorList>
    </citation>
    <scope>NUCLEOTIDE SEQUENCE [LARGE SCALE GENOMIC DNA]</scope>
    <source>
        <strain evidence="2 3">A44</strain>
    </source>
</reference>
<dbReference type="Gene3D" id="2.30.110.10">
    <property type="entry name" value="Electron Transport, Fmn-binding Protein, Chain A"/>
    <property type="match status" value="1"/>
</dbReference>
<dbReference type="SUPFAM" id="SSF50475">
    <property type="entry name" value="FMN-binding split barrel"/>
    <property type="match status" value="1"/>
</dbReference>
<dbReference type="InterPro" id="IPR002563">
    <property type="entry name" value="Flavin_Rdtase-like_dom"/>
</dbReference>
<evidence type="ECO:0000313" key="3">
    <source>
        <dbReference type="Proteomes" id="UP000215256"/>
    </source>
</evidence>
<dbReference type="EMBL" id="CP022603">
    <property type="protein sequence ID" value="ASV84142.1"/>
    <property type="molecule type" value="Genomic_DNA"/>
</dbReference>
<dbReference type="KEGG" id="och:CES85_4934"/>
<evidence type="ECO:0000313" key="2">
    <source>
        <dbReference type="EMBL" id="ASV84142.1"/>
    </source>
</evidence>
<dbReference type="AlphaFoldDB" id="A0A248UC17"/>
<organism evidence="2 3">
    <name type="scientific">Ochrobactrum quorumnocens</name>
    <dbReference type="NCBI Taxonomy" id="271865"/>
    <lineage>
        <taxon>Bacteria</taxon>
        <taxon>Pseudomonadati</taxon>
        <taxon>Pseudomonadota</taxon>
        <taxon>Alphaproteobacteria</taxon>
        <taxon>Hyphomicrobiales</taxon>
        <taxon>Brucellaceae</taxon>
        <taxon>Brucella/Ochrobactrum group</taxon>
        <taxon>Ochrobactrum</taxon>
    </lineage>
</organism>
<dbReference type="InterPro" id="IPR012349">
    <property type="entry name" value="Split_barrel_FMN-bd"/>
</dbReference>
<dbReference type="Pfam" id="PF01613">
    <property type="entry name" value="Flavin_Reduct"/>
    <property type="match status" value="1"/>
</dbReference>
<proteinExistence type="predicted"/>
<dbReference type="GO" id="GO:0016646">
    <property type="term" value="F:oxidoreductase activity, acting on the CH-NH group of donors, NAD or NADP as acceptor"/>
    <property type="evidence" value="ECO:0007669"/>
    <property type="project" value="UniProtKB-ARBA"/>
</dbReference>
<evidence type="ECO:0000259" key="1">
    <source>
        <dbReference type="Pfam" id="PF01613"/>
    </source>
</evidence>
<sequence length="66" mass="7219">MDCTVLGAVETGTHVLFVGGVVDIDLVTDRSPLIWQKRQYKALAEEPNSLSKVFPLSGFPKMENGL</sequence>
<feature type="domain" description="Flavin reductase like" evidence="1">
    <location>
        <begin position="1"/>
        <end position="43"/>
    </location>
</feature>
<dbReference type="GO" id="GO:0010181">
    <property type="term" value="F:FMN binding"/>
    <property type="evidence" value="ECO:0007669"/>
    <property type="project" value="InterPro"/>
</dbReference>